<gene>
    <name evidence="2" type="ORF">GALL_317940</name>
</gene>
<reference evidence="2" key="1">
    <citation type="submission" date="2016-10" db="EMBL/GenBank/DDBJ databases">
        <title>Sequence of Gallionella enrichment culture.</title>
        <authorList>
            <person name="Poehlein A."/>
            <person name="Muehling M."/>
            <person name="Daniel R."/>
        </authorList>
    </citation>
    <scope>NUCLEOTIDE SEQUENCE</scope>
</reference>
<evidence type="ECO:0000256" key="1">
    <source>
        <dbReference type="SAM" id="MobiDB-lite"/>
    </source>
</evidence>
<proteinExistence type="predicted"/>
<accession>A0A1J5QRU2</accession>
<dbReference type="EMBL" id="MLJW01000485">
    <property type="protein sequence ID" value="OIQ86353.1"/>
    <property type="molecule type" value="Genomic_DNA"/>
</dbReference>
<organism evidence="2">
    <name type="scientific">mine drainage metagenome</name>
    <dbReference type="NCBI Taxonomy" id="410659"/>
    <lineage>
        <taxon>unclassified sequences</taxon>
        <taxon>metagenomes</taxon>
        <taxon>ecological metagenomes</taxon>
    </lineage>
</organism>
<comment type="caution">
    <text evidence="2">The sequence shown here is derived from an EMBL/GenBank/DDBJ whole genome shotgun (WGS) entry which is preliminary data.</text>
</comment>
<evidence type="ECO:0000313" key="2">
    <source>
        <dbReference type="EMBL" id="OIQ86353.1"/>
    </source>
</evidence>
<sequence>MAIHAALLWLPLQHFPHELALLPTLGVRLEPRPPPVAKLAAKPETENQVGRAGGSHAARPKASAAHFLQEMKRSDTDHALPKHVQLAFAVYRGSDVVSSGEIRHRLDIDSGSYRLQSTREVAGLTGLPGQVRIEQTSAGRIGEHGLQPESFREEKTGTAGKQEQGAVFDRVAQRLHFLHGGDAALPVEAQDALSFMYQLSQLPLDGEIIPLSIGDGTRLVPLQLEIGAAEDIDTPMGKLRALHLRSMHEDGEAYFELWLGLEYRLLPVKFRQLDGSGNVVEEFAVSDLRGTDE</sequence>
<dbReference type="Pfam" id="PF11306">
    <property type="entry name" value="DUF3108"/>
    <property type="match status" value="1"/>
</dbReference>
<feature type="region of interest" description="Disordered" evidence="1">
    <location>
        <begin position="135"/>
        <end position="162"/>
    </location>
</feature>
<name>A0A1J5QRU2_9ZZZZ</name>
<evidence type="ECO:0008006" key="3">
    <source>
        <dbReference type="Google" id="ProtNLM"/>
    </source>
</evidence>
<dbReference type="InterPro" id="IPR021457">
    <property type="entry name" value="DUF3108"/>
</dbReference>
<protein>
    <recommendedName>
        <fullName evidence="3">DUF3108 domain-containing protein</fullName>
    </recommendedName>
</protein>
<dbReference type="AlphaFoldDB" id="A0A1J5QRU2"/>